<protein>
    <submittedName>
        <fullName evidence="1">Uncharacterized protein</fullName>
    </submittedName>
</protein>
<comment type="caution">
    <text evidence="1">The sequence shown here is derived from an EMBL/GenBank/DDBJ whole genome shotgun (WGS) entry which is preliminary data.</text>
</comment>
<evidence type="ECO:0000313" key="2">
    <source>
        <dbReference type="Proteomes" id="UP000236527"/>
    </source>
</evidence>
<dbReference type="Proteomes" id="UP000236527">
    <property type="component" value="Unassembled WGS sequence"/>
</dbReference>
<sequence length="56" mass="6350">MSGDTISMLVGTFTMLRNTLAMLGDTFTMLGNTFTMVMQHKQVPHKYQLLPDRDTL</sequence>
<reference evidence="2" key="1">
    <citation type="journal article" date="2018" name="Genome Announc.">
        <title>Draft Genome Sequence of the Nitrogen-Fixing and Hormogonia-Inducing Cyanobacterium Nostoc cycadae Strain WK-1, Isolated from the Coralloid Roots of Cycas revoluta.</title>
        <authorList>
            <person name="Kanesaki Y."/>
            <person name="Hirose M."/>
            <person name="Hirose Y."/>
            <person name="Fujisawa T."/>
            <person name="Nakamura Y."/>
            <person name="Watanabe S."/>
            <person name="Matsunaga S."/>
            <person name="Uchida H."/>
            <person name="Murakami A."/>
        </authorList>
    </citation>
    <scope>NUCLEOTIDE SEQUENCE [LARGE SCALE GENOMIC DNA]</scope>
    <source>
        <strain evidence="2">WK-1</strain>
    </source>
</reference>
<proteinExistence type="predicted"/>
<accession>A0A2H6LNL5</accession>
<gene>
    <name evidence="1" type="ORF">NCWK1_4601</name>
</gene>
<keyword evidence="2" id="KW-1185">Reference proteome</keyword>
<organism evidence="1 2">
    <name type="scientific">Nostoc cycadae WK-1</name>
    <dbReference type="NCBI Taxonomy" id="1861711"/>
    <lineage>
        <taxon>Bacteria</taxon>
        <taxon>Bacillati</taxon>
        <taxon>Cyanobacteriota</taxon>
        <taxon>Cyanophyceae</taxon>
        <taxon>Nostocales</taxon>
        <taxon>Nostocaceae</taxon>
        <taxon>Nostoc</taxon>
    </lineage>
</organism>
<evidence type="ECO:0000313" key="1">
    <source>
        <dbReference type="EMBL" id="GBE94820.1"/>
    </source>
</evidence>
<dbReference type="EMBL" id="BDGE01000090">
    <property type="protein sequence ID" value="GBE94820.1"/>
    <property type="molecule type" value="Genomic_DNA"/>
</dbReference>
<name>A0A2H6LNL5_9NOSO</name>
<dbReference type="AlphaFoldDB" id="A0A2H6LNL5"/>